<keyword evidence="2" id="KW-1185">Reference proteome</keyword>
<organism evidence="1 2">
    <name type="scientific">Mytilus galloprovincialis</name>
    <name type="common">Mediterranean mussel</name>
    <dbReference type="NCBI Taxonomy" id="29158"/>
    <lineage>
        <taxon>Eukaryota</taxon>
        <taxon>Metazoa</taxon>
        <taxon>Spiralia</taxon>
        <taxon>Lophotrochozoa</taxon>
        <taxon>Mollusca</taxon>
        <taxon>Bivalvia</taxon>
        <taxon>Autobranchia</taxon>
        <taxon>Pteriomorphia</taxon>
        <taxon>Mytilida</taxon>
        <taxon>Mytiloidea</taxon>
        <taxon>Mytilidae</taxon>
        <taxon>Mytilinae</taxon>
        <taxon>Mytilus</taxon>
    </lineage>
</organism>
<dbReference type="Gene3D" id="3.50.50.60">
    <property type="entry name" value="FAD/NAD(P)-binding domain"/>
    <property type="match status" value="1"/>
</dbReference>
<comment type="caution">
    <text evidence="1">The sequence shown here is derived from an EMBL/GenBank/DDBJ whole genome shotgun (WGS) entry which is preliminary data.</text>
</comment>
<accession>A0A8B6CWQ6</accession>
<evidence type="ECO:0000313" key="2">
    <source>
        <dbReference type="Proteomes" id="UP000596742"/>
    </source>
</evidence>
<dbReference type="InterPro" id="IPR036188">
    <property type="entry name" value="FAD/NAD-bd_sf"/>
</dbReference>
<dbReference type="Proteomes" id="UP000596742">
    <property type="component" value="Unassembled WGS sequence"/>
</dbReference>
<evidence type="ECO:0000313" key="1">
    <source>
        <dbReference type="EMBL" id="VDI10421.1"/>
    </source>
</evidence>
<dbReference type="OrthoDB" id="683240at2759"/>
<sequence length="60" mass="6484">MSCKLVRKSFCCLKQARHCNISYNVFRTLQTNTDANKDTVDIVISGGGMVGTTLACALGK</sequence>
<dbReference type="EMBL" id="UYJE01002404">
    <property type="protein sequence ID" value="VDI10421.1"/>
    <property type="molecule type" value="Genomic_DNA"/>
</dbReference>
<protein>
    <submittedName>
        <fullName evidence="1">Uncharacterized protein</fullName>
    </submittedName>
</protein>
<reference evidence="1" key="1">
    <citation type="submission" date="2018-11" db="EMBL/GenBank/DDBJ databases">
        <authorList>
            <person name="Alioto T."/>
            <person name="Alioto T."/>
        </authorList>
    </citation>
    <scope>NUCLEOTIDE SEQUENCE</scope>
</reference>
<dbReference type="AlphaFoldDB" id="A0A8B6CWQ6"/>
<gene>
    <name evidence="1" type="ORF">MGAL_10B009948</name>
</gene>
<name>A0A8B6CWQ6_MYTGA</name>
<proteinExistence type="predicted"/>